<keyword evidence="4" id="KW-0539">Nucleus</keyword>
<evidence type="ECO:0000313" key="9">
    <source>
        <dbReference type="Proteomes" id="UP000596660"/>
    </source>
</evidence>
<dbReference type="AlphaFoldDB" id="A0A803L1Y6"/>
<feature type="coiled-coil region" evidence="5">
    <location>
        <begin position="188"/>
        <end position="215"/>
    </location>
</feature>
<dbReference type="Gramene" id="AUR62005874-RA">
    <property type="protein sequence ID" value="AUR62005874-RA:cds"/>
    <property type="gene ID" value="AUR62005874"/>
</dbReference>
<evidence type="ECO:0000256" key="5">
    <source>
        <dbReference type="SAM" id="Coils"/>
    </source>
</evidence>
<evidence type="ECO:0000256" key="6">
    <source>
        <dbReference type="SAM" id="MobiDB-lite"/>
    </source>
</evidence>
<feature type="compositionally biased region" description="Basic and acidic residues" evidence="6">
    <location>
        <begin position="1"/>
        <end position="10"/>
    </location>
</feature>
<organism evidence="8 9">
    <name type="scientific">Chenopodium quinoa</name>
    <name type="common">Quinoa</name>
    <dbReference type="NCBI Taxonomy" id="63459"/>
    <lineage>
        <taxon>Eukaryota</taxon>
        <taxon>Viridiplantae</taxon>
        <taxon>Streptophyta</taxon>
        <taxon>Embryophyta</taxon>
        <taxon>Tracheophyta</taxon>
        <taxon>Spermatophyta</taxon>
        <taxon>Magnoliopsida</taxon>
        <taxon>eudicotyledons</taxon>
        <taxon>Gunneridae</taxon>
        <taxon>Pentapetalae</taxon>
        <taxon>Caryophyllales</taxon>
        <taxon>Chenopodiaceae</taxon>
        <taxon>Chenopodioideae</taxon>
        <taxon>Atripliceae</taxon>
        <taxon>Chenopodium</taxon>
    </lineage>
</organism>
<dbReference type="PANTHER" id="PTHR45959">
    <property type="entry name" value="BHLH TRANSCRIPTION FACTOR"/>
    <property type="match status" value="1"/>
</dbReference>
<keyword evidence="5" id="KW-0175">Coiled coil</keyword>
<dbReference type="PANTHER" id="PTHR45959:SF2">
    <property type="entry name" value="BHLH TRANSCRIPTION FACTOR"/>
    <property type="match status" value="1"/>
</dbReference>
<dbReference type="PROSITE" id="PS50888">
    <property type="entry name" value="BHLH"/>
    <property type="match status" value="1"/>
</dbReference>
<dbReference type="InterPro" id="IPR036638">
    <property type="entry name" value="HLH_DNA-bd_sf"/>
</dbReference>
<accession>A0A803L1Y6</accession>
<sequence length="313" mass="35551">MYVEVDKDIDMTSCKEQNDEDDTATSGDVSNTANLDIILPEILLKVFDEKILLNVFCEKRKGILTTILKEVEKYDLRVVNCSTIPFDNKAMDITIVAQRALSSCTTDDQDFGEIGVDGTLHRGGFEVPEAKESRGCNNRTGSMALNSSLLSQYHAIAERRRRDKLSQRFIALAKVIPCFEKKDKRSVLEEAIKYVKQLQERVKDLEEKAKPQNVESAMLVKRKHKNKETVDLQFPEIEAKVSNKDVLLRIYCKNQHGLLETILNEMEKVNLSINGTSFLSFGNHDMDITTIAKMNENFGITAKELVQKLRMVL</sequence>
<dbReference type="EnsemblPlants" id="AUR62005874-RA">
    <property type="protein sequence ID" value="AUR62005874-RA:cds"/>
    <property type="gene ID" value="AUR62005874"/>
</dbReference>
<evidence type="ECO:0000259" key="7">
    <source>
        <dbReference type="PROSITE" id="PS50888"/>
    </source>
</evidence>
<evidence type="ECO:0000256" key="1">
    <source>
        <dbReference type="ARBA" id="ARBA00004123"/>
    </source>
</evidence>
<dbReference type="InterPro" id="IPR052610">
    <property type="entry name" value="bHLH_transcription_regulator"/>
</dbReference>
<dbReference type="InterPro" id="IPR011598">
    <property type="entry name" value="bHLH_dom"/>
</dbReference>
<evidence type="ECO:0000256" key="3">
    <source>
        <dbReference type="ARBA" id="ARBA00023163"/>
    </source>
</evidence>
<dbReference type="GO" id="GO:0046983">
    <property type="term" value="F:protein dimerization activity"/>
    <property type="evidence" value="ECO:0007669"/>
    <property type="project" value="InterPro"/>
</dbReference>
<comment type="subcellular location">
    <subcellularLocation>
        <location evidence="1">Nucleus</location>
    </subcellularLocation>
</comment>
<dbReference type="SUPFAM" id="SSF47459">
    <property type="entry name" value="HLH, helix-loop-helix DNA-binding domain"/>
    <property type="match status" value="1"/>
</dbReference>
<dbReference type="Gene3D" id="4.10.280.10">
    <property type="entry name" value="Helix-loop-helix DNA-binding domain"/>
    <property type="match status" value="1"/>
</dbReference>
<proteinExistence type="predicted"/>
<evidence type="ECO:0000256" key="4">
    <source>
        <dbReference type="ARBA" id="ARBA00023242"/>
    </source>
</evidence>
<dbReference type="Pfam" id="PF00010">
    <property type="entry name" value="HLH"/>
    <property type="match status" value="1"/>
</dbReference>
<dbReference type="SMART" id="SM00353">
    <property type="entry name" value="HLH"/>
    <property type="match status" value="1"/>
</dbReference>
<keyword evidence="2" id="KW-0805">Transcription regulation</keyword>
<keyword evidence="9" id="KW-1185">Reference proteome</keyword>
<name>A0A803L1Y6_CHEQI</name>
<dbReference type="Proteomes" id="UP000596660">
    <property type="component" value="Unplaced"/>
</dbReference>
<dbReference type="GO" id="GO:0005634">
    <property type="term" value="C:nucleus"/>
    <property type="evidence" value="ECO:0007669"/>
    <property type="project" value="UniProtKB-SubCell"/>
</dbReference>
<protein>
    <recommendedName>
        <fullName evidence="7">BHLH domain-containing protein</fullName>
    </recommendedName>
</protein>
<evidence type="ECO:0000256" key="2">
    <source>
        <dbReference type="ARBA" id="ARBA00023015"/>
    </source>
</evidence>
<feature type="domain" description="BHLH" evidence="7">
    <location>
        <begin position="149"/>
        <end position="198"/>
    </location>
</feature>
<evidence type="ECO:0000313" key="8">
    <source>
        <dbReference type="EnsemblPlants" id="AUR62005874-RA:cds"/>
    </source>
</evidence>
<feature type="region of interest" description="Disordered" evidence="6">
    <location>
        <begin position="1"/>
        <end position="27"/>
    </location>
</feature>
<dbReference type="OMA" id="APMELNE"/>
<reference evidence="8" key="2">
    <citation type="submission" date="2021-03" db="UniProtKB">
        <authorList>
            <consortium name="EnsemblPlants"/>
        </authorList>
    </citation>
    <scope>IDENTIFICATION</scope>
</reference>
<reference evidence="8" key="1">
    <citation type="journal article" date="2017" name="Nature">
        <title>The genome of Chenopodium quinoa.</title>
        <authorList>
            <person name="Jarvis D.E."/>
            <person name="Ho Y.S."/>
            <person name="Lightfoot D.J."/>
            <person name="Schmoeckel S.M."/>
            <person name="Li B."/>
            <person name="Borm T.J.A."/>
            <person name="Ohyanagi H."/>
            <person name="Mineta K."/>
            <person name="Michell C.T."/>
            <person name="Saber N."/>
            <person name="Kharbatia N.M."/>
            <person name="Rupper R.R."/>
            <person name="Sharp A.R."/>
            <person name="Dally N."/>
            <person name="Boughton B.A."/>
            <person name="Woo Y.H."/>
            <person name="Gao G."/>
            <person name="Schijlen E.G.W.M."/>
            <person name="Guo X."/>
            <person name="Momin A.A."/>
            <person name="Negrao S."/>
            <person name="Al-Babili S."/>
            <person name="Gehring C."/>
            <person name="Roessner U."/>
            <person name="Jung C."/>
            <person name="Murphy K."/>
            <person name="Arold S.T."/>
            <person name="Gojobori T."/>
            <person name="van der Linden C.G."/>
            <person name="van Loo E.N."/>
            <person name="Jellen E.N."/>
            <person name="Maughan P.J."/>
            <person name="Tester M."/>
        </authorList>
    </citation>
    <scope>NUCLEOTIDE SEQUENCE [LARGE SCALE GENOMIC DNA]</scope>
    <source>
        <strain evidence="8">cv. PI 614886</strain>
    </source>
</reference>
<keyword evidence="3" id="KW-0804">Transcription</keyword>